<keyword evidence="3" id="KW-1185">Reference proteome</keyword>
<protein>
    <submittedName>
        <fullName evidence="2">DUF4345 family protein</fullName>
    </submittedName>
</protein>
<accession>A0ABT4URJ6</accession>
<dbReference type="EMBL" id="JAQGLA010000003">
    <property type="protein sequence ID" value="MDA3624337.1"/>
    <property type="molecule type" value="Genomic_DNA"/>
</dbReference>
<sequence>MGAALLVIVATFFAGLGVFGLVAPAALVRPFAIELNAPESRSEVRAVYGGFGIAIAAVLVVAVLDTDLRRGIAIAVAAALLGMAAGRVVSGLADQRTRFYPVWFYFLVELAGAGLLALVR</sequence>
<gene>
    <name evidence="2" type="ORF">OU415_02745</name>
</gene>
<evidence type="ECO:0000313" key="2">
    <source>
        <dbReference type="EMBL" id="MDA3624337.1"/>
    </source>
</evidence>
<dbReference type="Pfam" id="PF14248">
    <property type="entry name" value="DUF4345"/>
    <property type="match status" value="1"/>
</dbReference>
<feature type="transmembrane region" description="Helical" evidence="1">
    <location>
        <begin position="71"/>
        <end position="90"/>
    </location>
</feature>
<name>A0ABT4URJ6_9PSEU</name>
<comment type="caution">
    <text evidence="2">The sequence shown here is derived from an EMBL/GenBank/DDBJ whole genome shotgun (WGS) entry which is preliminary data.</text>
</comment>
<keyword evidence="1" id="KW-0812">Transmembrane</keyword>
<dbReference type="InterPro" id="IPR025597">
    <property type="entry name" value="DUF4345"/>
</dbReference>
<proteinExistence type="predicted"/>
<keyword evidence="1" id="KW-1133">Transmembrane helix</keyword>
<evidence type="ECO:0000313" key="3">
    <source>
        <dbReference type="Proteomes" id="UP001210380"/>
    </source>
</evidence>
<dbReference type="Proteomes" id="UP001210380">
    <property type="component" value="Unassembled WGS sequence"/>
</dbReference>
<organism evidence="2 3">
    <name type="scientific">Saccharopolyspora oryzae</name>
    <dbReference type="NCBI Taxonomy" id="2997343"/>
    <lineage>
        <taxon>Bacteria</taxon>
        <taxon>Bacillati</taxon>
        <taxon>Actinomycetota</taxon>
        <taxon>Actinomycetes</taxon>
        <taxon>Pseudonocardiales</taxon>
        <taxon>Pseudonocardiaceae</taxon>
        <taxon>Saccharopolyspora</taxon>
    </lineage>
</organism>
<reference evidence="2 3" key="1">
    <citation type="submission" date="2022-11" db="EMBL/GenBank/DDBJ databases">
        <title>Draft genome sequence of Saccharopolyspora sp. WRP15-2 isolated from rhizosphere soils of wild rice in Thailand.</title>
        <authorList>
            <person name="Duangmal K."/>
            <person name="Kammanee S."/>
            <person name="Muangham S."/>
        </authorList>
    </citation>
    <scope>NUCLEOTIDE SEQUENCE [LARGE SCALE GENOMIC DNA]</scope>
    <source>
        <strain evidence="2 3">WRP15-2</strain>
    </source>
</reference>
<dbReference type="RefSeq" id="WP_270946907.1">
    <property type="nucleotide sequence ID" value="NZ_JAQGLA010000003.1"/>
</dbReference>
<keyword evidence="1" id="KW-0472">Membrane</keyword>
<feature type="transmembrane region" description="Helical" evidence="1">
    <location>
        <begin position="46"/>
        <end position="64"/>
    </location>
</feature>
<feature type="transmembrane region" description="Helical" evidence="1">
    <location>
        <begin position="102"/>
        <end position="119"/>
    </location>
</feature>
<evidence type="ECO:0000256" key="1">
    <source>
        <dbReference type="SAM" id="Phobius"/>
    </source>
</evidence>